<dbReference type="InterPro" id="IPR025536">
    <property type="entry name" value="DUF4422"/>
</dbReference>
<dbReference type="Pfam" id="PF14393">
    <property type="entry name" value="DUF4422"/>
    <property type="match status" value="1"/>
</dbReference>
<dbReference type="AlphaFoldDB" id="A0A1S1J475"/>
<proteinExistence type="predicted"/>
<dbReference type="Proteomes" id="UP000180252">
    <property type="component" value="Unassembled WGS sequence"/>
</dbReference>
<dbReference type="EMBL" id="MIKE01000022">
    <property type="protein sequence ID" value="OHT45457.1"/>
    <property type="molecule type" value="Genomic_DNA"/>
</dbReference>
<name>A0A1S1J475_9FLAO</name>
<reference evidence="4" key="1">
    <citation type="submission" date="2016-09" db="EMBL/GenBank/DDBJ databases">
        <authorList>
            <person name="Chen S."/>
            <person name="Walker E."/>
        </authorList>
    </citation>
    <scope>NUCLEOTIDE SEQUENCE [LARGE SCALE GENOMIC DNA]</scope>
    <source>
        <strain evidence="4">MSU</strain>
    </source>
</reference>
<dbReference type="Proteomes" id="UP000198319">
    <property type="component" value="Unassembled WGS sequence"/>
</dbReference>
<protein>
    <recommendedName>
        <fullName evidence="1">DUF4422 domain-containing protein</fullName>
    </recommendedName>
</protein>
<accession>A0A1S1J475</accession>
<reference evidence="3 5" key="3">
    <citation type="submission" date="2016-11" db="EMBL/GenBank/DDBJ databases">
        <title>Whole genomes of Flavobacteriaceae.</title>
        <authorList>
            <person name="Stine C."/>
            <person name="Li C."/>
            <person name="Tadesse D."/>
        </authorList>
    </citation>
    <scope>NUCLEOTIDE SEQUENCE [LARGE SCALE GENOMIC DNA]</scope>
    <source>
        <strain evidence="3 5">ATCC BAA-2541</strain>
    </source>
</reference>
<evidence type="ECO:0000313" key="3">
    <source>
        <dbReference type="EMBL" id="OXB18115.1"/>
    </source>
</evidence>
<gene>
    <name evidence="3" type="ORF">B0A71_14360</name>
    <name evidence="2" type="ORF">BHE19_06350</name>
</gene>
<organism evidence="2 4">
    <name type="scientific">Flavobacterium tructae</name>
    <dbReference type="NCBI Taxonomy" id="1114873"/>
    <lineage>
        <taxon>Bacteria</taxon>
        <taxon>Pseudomonadati</taxon>
        <taxon>Bacteroidota</taxon>
        <taxon>Flavobacteriia</taxon>
        <taxon>Flavobacteriales</taxon>
        <taxon>Flavobacteriaceae</taxon>
        <taxon>Flavobacterium</taxon>
    </lineage>
</organism>
<comment type="caution">
    <text evidence="2">The sequence shown here is derived from an EMBL/GenBank/DDBJ whole genome shotgun (WGS) entry which is preliminary data.</text>
</comment>
<dbReference type="STRING" id="1278819.BHE19_06350"/>
<sequence>MMIKIFIVTHKENPVLSNDILVPIQVGTNPSITDTILRDNTQDNIGNKNSNYCELTAAYWIWKNEKKADYVGICHYRRYLNFYNDWYNLKPSAQKKITTENFKNTKLFNTSSKKLEKKIASILSEYDVILCRPYKFKKGSLTDNYCEEHRKEDWDLTKQIILEKYPEYKDSITSFLDEGTLFHMGNMMVSSKEKFDNYYAWLFSILFELESRVTIPEDAYQARIFGFISERLINLYMYHHKFKIKGVPSYKIIDL</sequence>
<evidence type="ECO:0000259" key="1">
    <source>
        <dbReference type="Pfam" id="PF14393"/>
    </source>
</evidence>
<evidence type="ECO:0000313" key="5">
    <source>
        <dbReference type="Proteomes" id="UP000198319"/>
    </source>
</evidence>
<keyword evidence="5" id="KW-1185">Reference proteome</keyword>
<feature type="domain" description="DUF4422" evidence="1">
    <location>
        <begin position="4"/>
        <end position="240"/>
    </location>
</feature>
<evidence type="ECO:0000313" key="2">
    <source>
        <dbReference type="EMBL" id="OHT45457.1"/>
    </source>
</evidence>
<dbReference type="EMBL" id="MUHG01000023">
    <property type="protein sequence ID" value="OXB18115.1"/>
    <property type="molecule type" value="Genomic_DNA"/>
</dbReference>
<evidence type="ECO:0000313" key="4">
    <source>
        <dbReference type="Proteomes" id="UP000180252"/>
    </source>
</evidence>
<reference evidence="2" key="2">
    <citation type="submission" date="2016-09" db="EMBL/GenBank/DDBJ databases">
        <authorList>
            <person name="Capua I."/>
            <person name="De Benedictis P."/>
            <person name="Joannis T."/>
            <person name="Lombin L.H."/>
            <person name="Cattoli G."/>
        </authorList>
    </citation>
    <scope>NUCLEOTIDE SEQUENCE [LARGE SCALE GENOMIC DNA]</scope>
    <source>
        <strain evidence="2">MSU</strain>
    </source>
</reference>